<evidence type="ECO:0000313" key="3">
    <source>
        <dbReference type="Proteomes" id="UP001221757"/>
    </source>
</evidence>
<dbReference type="AlphaFoldDB" id="A0AAD7GGU7"/>
<evidence type="ECO:0000313" key="2">
    <source>
        <dbReference type="EMBL" id="KAJ7690226.1"/>
    </source>
</evidence>
<feature type="compositionally biased region" description="Acidic residues" evidence="1">
    <location>
        <begin position="225"/>
        <end position="244"/>
    </location>
</feature>
<gene>
    <name evidence="2" type="ORF">B0H17DRAFT_1011641</name>
</gene>
<name>A0AAD7GGU7_MYCRO</name>
<keyword evidence="3" id="KW-1185">Reference proteome</keyword>
<sequence length="805" mass="90397">MSLSDAQVAAALEAQRLLANVGLTTPTNPDDPNFLEVTRVISQTLPAASASAAVRGSLYRPPPGRPFTAEELRLGLDCINRQTHVNTFVEHPLGSIVEYPETGAGPGLAIAHRFSVDPSNFSPPKESFQYSLGDSHGENPYVHCGTLLMGRNGTPASCVLEKFSCSSCKGLKYCSARNYASPPSLFQLDALAEAKKEVFFKTLRFYCTLAEKGCAFDLRTDGEDISSAELTDDPDPDSDSDESESETHTKIMNMVVSLSTHHILSLDPYRHRCEHRKQTDKAHLILRTLDEFDITYLGALLENNTQVIDEREELARQFGYAYWHRTSGKLARGVLQRSKGNCTTTFNIYTPYDLFDCPYVVVTCRNPHSHSLPPSVKTPPPLLEVFRSLLIELEWKLADATPRKLMIDSGFMGSLRRALGWNKPFDPPLAALHPSFGNLDHVRRYIDELRHVLFPSATGFEGAELLAAQHRNLPAEEQYVRCAEETHTIEDGKTFQLVICMLRSMSALLVRSKKISLDTAFKRLNGKWQEFEMETWELSRMKSVIGTRAFTTSQSAQAHLILFTRIFEIAYGDTGIPCRFRHIHGEGFEIWITDAHKGQALGAGMFCQRLCAELGEVYCPMEPTRLLRALDPYDHLRRFLRLCTTHNKRNIDELRPYTTQKVRNAMLSLSSSQVHPDINAAFQIIENGGRKAKAWLKDKRVGSQFALPALYQPMSLIPLEIWKSGPSTTNGNEQAHRNINRDGVNLTMLGGIMRGMQFDARAMGTLELHSVQDIYSRDQTATHFRRLQRSSNHHGKVQNSSGSHR</sequence>
<protein>
    <submittedName>
        <fullName evidence="2">Uncharacterized protein</fullName>
    </submittedName>
</protein>
<evidence type="ECO:0000256" key="1">
    <source>
        <dbReference type="SAM" id="MobiDB-lite"/>
    </source>
</evidence>
<feature type="compositionally biased region" description="Basic residues" evidence="1">
    <location>
        <begin position="786"/>
        <end position="796"/>
    </location>
</feature>
<comment type="caution">
    <text evidence="2">The sequence shown here is derived from an EMBL/GenBank/DDBJ whole genome shotgun (WGS) entry which is preliminary data.</text>
</comment>
<organism evidence="2 3">
    <name type="scientific">Mycena rosella</name>
    <name type="common">Pink bonnet</name>
    <name type="synonym">Agaricus rosellus</name>
    <dbReference type="NCBI Taxonomy" id="1033263"/>
    <lineage>
        <taxon>Eukaryota</taxon>
        <taxon>Fungi</taxon>
        <taxon>Dikarya</taxon>
        <taxon>Basidiomycota</taxon>
        <taxon>Agaricomycotina</taxon>
        <taxon>Agaricomycetes</taxon>
        <taxon>Agaricomycetidae</taxon>
        <taxon>Agaricales</taxon>
        <taxon>Marasmiineae</taxon>
        <taxon>Mycenaceae</taxon>
        <taxon>Mycena</taxon>
    </lineage>
</organism>
<dbReference type="EMBL" id="JARKIE010000066">
    <property type="protein sequence ID" value="KAJ7690226.1"/>
    <property type="molecule type" value="Genomic_DNA"/>
</dbReference>
<accession>A0AAD7GGU7</accession>
<reference evidence="2" key="1">
    <citation type="submission" date="2023-03" db="EMBL/GenBank/DDBJ databases">
        <title>Massive genome expansion in bonnet fungi (Mycena s.s.) driven by repeated elements and novel gene families across ecological guilds.</title>
        <authorList>
            <consortium name="Lawrence Berkeley National Laboratory"/>
            <person name="Harder C.B."/>
            <person name="Miyauchi S."/>
            <person name="Viragh M."/>
            <person name="Kuo A."/>
            <person name="Thoen E."/>
            <person name="Andreopoulos B."/>
            <person name="Lu D."/>
            <person name="Skrede I."/>
            <person name="Drula E."/>
            <person name="Henrissat B."/>
            <person name="Morin E."/>
            <person name="Kohler A."/>
            <person name="Barry K."/>
            <person name="LaButti K."/>
            <person name="Morin E."/>
            <person name="Salamov A."/>
            <person name="Lipzen A."/>
            <person name="Mereny Z."/>
            <person name="Hegedus B."/>
            <person name="Baldrian P."/>
            <person name="Stursova M."/>
            <person name="Weitz H."/>
            <person name="Taylor A."/>
            <person name="Grigoriev I.V."/>
            <person name="Nagy L.G."/>
            <person name="Martin F."/>
            <person name="Kauserud H."/>
        </authorList>
    </citation>
    <scope>NUCLEOTIDE SEQUENCE</scope>
    <source>
        <strain evidence="2">CBHHK067</strain>
    </source>
</reference>
<feature type="region of interest" description="Disordered" evidence="1">
    <location>
        <begin position="225"/>
        <end position="246"/>
    </location>
</feature>
<feature type="region of interest" description="Disordered" evidence="1">
    <location>
        <begin position="786"/>
        <end position="805"/>
    </location>
</feature>
<dbReference type="Proteomes" id="UP001221757">
    <property type="component" value="Unassembled WGS sequence"/>
</dbReference>
<proteinExistence type="predicted"/>